<dbReference type="AlphaFoldDB" id="A0A220S3D6"/>
<dbReference type="Proteomes" id="UP000198238">
    <property type="component" value="Chromosome"/>
</dbReference>
<protein>
    <submittedName>
        <fullName evidence="1">Uncharacterized protein</fullName>
    </submittedName>
</protein>
<keyword evidence="2" id="KW-1185">Reference proteome</keyword>
<dbReference type="EMBL" id="CP022278">
    <property type="protein sequence ID" value="ASK27916.1"/>
    <property type="molecule type" value="Genomic_DNA"/>
</dbReference>
<accession>A0A220S3D6</accession>
<organism evidence="1 2">
    <name type="scientific">Neisseria chenwenguii</name>
    <dbReference type="NCBI Taxonomy" id="1853278"/>
    <lineage>
        <taxon>Bacteria</taxon>
        <taxon>Pseudomonadati</taxon>
        <taxon>Pseudomonadota</taxon>
        <taxon>Betaproteobacteria</taxon>
        <taxon>Neisseriales</taxon>
        <taxon>Neisseriaceae</taxon>
        <taxon>Neisseria</taxon>
    </lineage>
</organism>
<sequence>MLSAVEVQTVFNVMNMLEKIFERLASVQTLAFASQSLSGSKMDWNCTGEGETEVVRAGNLLTFRDRFRLDTGRVCRDEKQWRLFSDGLEFFHYRNQVFERIFTFRECGGGIEAEQPYACMPDDYFGELFSDGTSVTLTIKIVGTRKNEVIRYVYR</sequence>
<proteinExistence type="predicted"/>
<evidence type="ECO:0000313" key="1">
    <source>
        <dbReference type="EMBL" id="ASK27916.1"/>
    </source>
</evidence>
<reference evidence="1 2" key="1">
    <citation type="submission" date="2017-06" db="EMBL/GenBank/DDBJ databases">
        <title>Neisseria chenwenguii sp. nov., isolated from the intestinal contents of Tibetan Plateau Pika in Yushu, Qinghai Province, China.</title>
        <authorList>
            <person name="Zhang G."/>
        </authorList>
    </citation>
    <scope>NUCLEOTIDE SEQUENCE [LARGE SCALE GENOMIC DNA]</scope>
    <source>
        <strain evidence="1 2">10023</strain>
    </source>
</reference>
<gene>
    <name evidence="1" type="ORF">BG910_09395</name>
</gene>
<evidence type="ECO:0000313" key="2">
    <source>
        <dbReference type="Proteomes" id="UP000198238"/>
    </source>
</evidence>
<name>A0A220S3D6_9NEIS</name>
<dbReference type="KEGG" id="nei:BG910_09395"/>